<dbReference type="AlphaFoldDB" id="A0A0C2Y1G5"/>
<sequence>MGILDRFLPNRLLKLFNHRRGVQEARGVVRKPNHASAMLAGSTIGLPIANSDPLKASIDALMVMLNDIDVSPSHHILNHAKKRAMIV</sequence>
<dbReference type="HOGENOM" id="CLU_2489357_0_0_1"/>
<evidence type="ECO:0000313" key="2">
    <source>
        <dbReference type="Proteomes" id="UP000053424"/>
    </source>
</evidence>
<reference evidence="1 2" key="1">
    <citation type="submission" date="2014-04" db="EMBL/GenBank/DDBJ databases">
        <authorList>
            <consortium name="DOE Joint Genome Institute"/>
            <person name="Kuo A."/>
            <person name="Gay G."/>
            <person name="Dore J."/>
            <person name="Kohler A."/>
            <person name="Nagy L.G."/>
            <person name="Floudas D."/>
            <person name="Copeland A."/>
            <person name="Barry K.W."/>
            <person name="Cichocki N."/>
            <person name="Veneault-Fourrey C."/>
            <person name="LaButti K."/>
            <person name="Lindquist E.A."/>
            <person name="Lipzen A."/>
            <person name="Lundell T."/>
            <person name="Morin E."/>
            <person name="Murat C."/>
            <person name="Sun H."/>
            <person name="Tunlid A."/>
            <person name="Henrissat B."/>
            <person name="Grigoriev I.V."/>
            <person name="Hibbett D.S."/>
            <person name="Martin F."/>
            <person name="Nordberg H.P."/>
            <person name="Cantor M.N."/>
            <person name="Hua S.X."/>
        </authorList>
    </citation>
    <scope>NUCLEOTIDE SEQUENCE [LARGE SCALE GENOMIC DNA]</scope>
    <source>
        <strain evidence="2">h7</strain>
    </source>
</reference>
<name>A0A0C2Y1G5_HEBCY</name>
<dbReference type="EMBL" id="KN831841">
    <property type="protein sequence ID" value="KIM34937.1"/>
    <property type="molecule type" value="Genomic_DNA"/>
</dbReference>
<evidence type="ECO:0000313" key="1">
    <source>
        <dbReference type="EMBL" id="KIM34937.1"/>
    </source>
</evidence>
<dbReference type="Proteomes" id="UP000053424">
    <property type="component" value="Unassembled WGS sequence"/>
</dbReference>
<organism evidence="1 2">
    <name type="scientific">Hebeloma cylindrosporum</name>
    <dbReference type="NCBI Taxonomy" id="76867"/>
    <lineage>
        <taxon>Eukaryota</taxon>
        <taxon>Fungi</taxon>
        <taxon>Dikarya</taxon>
        <taxon>Basidiomycota</taxon>
        <taxon>Agaricomycotina</taxon>
        <taxon>Agaricomycetes</taxon>
        <taxon>Agaricomycetidae</taxon>
        <taxon>Agaricales</taxon>
        <taxon>Agaricineae</taxon>
        <taxon>Hymenogastraceae</taxon>
        <taxon>Hebeloma</taxon>
    </lineage>
</organism>
<keyword evidence="2" id="KW-1185">Reference proteome</keyword>
<reference evidence="2" key="2">
    <citation type="submission" date="2015-01" db="EMBL/GenBank/DDBJ databases">
        <title>Evolutionary Origins and Diversification of the Mycorrhizal Mutualists.</title>
        <authorList>
            <consortium name="DOE Joint Genome Institute"/>
            <consortium name="Mycorrhizal Genomics Consortium"/>
            <person name="Kohler A."/>
            <person name="Kuo A."/>
            <person name="Nagy L.G."/>
            <person name="Floudas D."/>
            <person name="Copeland A."/>
            <person name="Barry K.W."/>
            <person name="Cichocki N."/>
            <person name="Veneault-Fourrey C."/>
            <person name="LaButti K."/>
            <person name="Lindquist E.A."/>
            <person name="Lipzen A."/>
            <person name="Lundell T."/>
            <person name="Morin E."/>
            <person name="Murat C."/>
            <person name="Riley R."/>
            <person name="Ohm R."/>
            <person name="Sun H."/>
            <person name="Tunlid A."/>
            <person name="Henrissat B."/>
            <person name="Grigoriev I.V."/>
            <person name="Hibbett D.S."/>
            <person name="Martin F."/>
        </authorList>
    </citation>
    <scope>NUCLEOTIDE SEQUENCE [LARGE SCALE GENOMIC DNA]</scope>
    <source>
        <strain evidence="2">h7</strain>
    </source>
</reference>
<feature type="non-terminal residue" evidence="1">
    <location>
        <position position="1"/>
    </location>
</feature>
<protein>
    <submittedName>
        <fullName evidence="1">Uncharacterized protein</fullName>
    </submittedName>
</protein>
<proteinExistence type="predicted"/>
<gene>
    <name evidence="1" type="ORF">M413DRAFT_449984</name>
</gene>
<accession>A0A0C2Y1G5</accession>